<comment type="caution">
    <text evidence="1">The sequence shown here is derived from an EMBL/GenBank/DDBJ whole genome shotgun (WGS) entry which is preliminary data.</text>
</comment>
<dbReference type="EMBL" id="MCFE01000064">
    <property type="protein sequence ID" value="ORY01871.1"/>
    <property type="molecule type" value="Genomic_DNA"/>
</dbReference>
<accession>A0A1Y1YV50</accession>
<sequence length="95" mass="11397">MELRRQIQGYNEQLVARMRYVEALPLEEQHSWLEAIVRQDQHMDEDEDVEILIEAMQESATTKDYSAITEWQESRACEPNEWLSISSEEWSNYMQ</sequence>
<evidence type="ECO:0000313" key="1">
    <source>
        <dbReference type="EMBL" id="ORY01871.1"/>
    </source>
</evidence>
<proteinExistence type="predicted"/>
<name>A0A1Y1YV50_9FUNG</name>
<keyword evidence="2" id="KW-1185">Reference proteome</keyword>
<gene>
    <name evidence="1" type="ORF">K493DRAFT_312267</name>
</gene>
<dbReference type="OrthoDB" id="2257833at2759"/>
<protein>
    <submittedName>
        <fullName evidence="1">Uncharacterized protein</fullName>
    </submittedName>
</protein>
<dbReference type="AlphaFoldDB" id="A0A1Y1YV50"/>
<dbReference type="Proteomes" id="UP000193498">
    <property type="component" value="Unassembled WGS sequence"/>
</dbReference>
<organism evidence="1 2">
    <name type="scientific">Basidiobolus meristosporus CBS 931.73</name>
    <dbReference type="NCBI Taxonomy" id="1314790"/>
    <lineage>
        <taxon>Eukaryota</taxon>
        <taxon>Fungi</taxon>
        <taxon>Fungi incertae sedis</taxon>
        <taxon>Zoopagomycota</taxon>
        <taxon>Entomophthoromycotina</taxon>
        <taxon>Basidiobolomycetes</taxon>
        <taxon>Basidiobolales</taxon>
        <taxon>Basidiobolaceae</taxon>
        <taxon>Basidiobolus</taxon>
    </lineage>
</organism>
<evidence type="ECO:0000313" key="2">
    <source>
        <dbReference type="Proteomes" id="UP000193498"/>
    </source>
</evidence>
<dbReference type="InParanoid" id="A0A1Y1YV50"/>
<reference evidence="1 2" key="1">
    <citation type="submission" date="2016-07" db="EMBL/GenBank/DDBJ databases">
        <title>Pervasive Adenine N6-methylation of Active Genes in Fungi.</title>
        <authorList>
            <consortium name="DOE Joint Genome Institute"/>
            <person name="Mondo S.J."/>
            <person name="Dannebaum R.O."/>
            <person name="Kuo R.C."/>
            <person name="Labutti K."/>
            <person name="Haridas S."/>
            <person name="Kuo A."/>
            <person name="Salamov A."/>
            <person name="Ahrendt S.R."/>
            <person name="Lipzen A."/>
            <person name="Sullivan W."/>
            <person name="Andreopoulos W.B."/>
            <person name="Clum A."/>
            <person name="Lindquist E."/>
            <person name="Daum C."/>
            <person name="Ramamoorthy G.K."/>
            <person name="Gryganskyi A."/>
            <person name="Culley D."/>
            <person name="Magnuson J.K."/>
            <person name="James T.Y."/>
            <person name="O'Malley M.A."/>
            <person name="Stajich J.E."/>
            <person name="Spatafora J.W."/>
            <person name="Visel A."/>
            <person name="Grigoriev I.V."/>
        </authorList>
    </citation>
    <scope>NUCLEOTIDE SEQUENCE [LARGE SCALE GENOMIC DNA]</scope>
    <source>
        <strain evidence="1 2">CBS 931.73</strain>
    </source>
</reference>